<gene>
    <name evidence="1" type="ORF">OXU80_04235</name>
</gene>
<organism evidence="1 2">
    <name type="scientific">Antarcticirhabdus aurantiaca</name>
    <dbReference type="NCBI Taxonomy" id="2606717"/>
    <lineage>
        <taxon>Bacteria</taxon>
        <taxon>Pseudomonadati</taxon>
        <taxon>Pseudomonadota</taxon>
        <taxon>Alphaproteobacteria</taxon>
        <taxon>Hyphomicrobiales</taxon>
        <taxon>Aurantimonadaceae</taxon>
        <taxon>Antarcticirhabdus</taxon>
    </lineage>
</organism>
<sequence>MAKRVDDTTAHIWGHSPEDLRNASFGERSKARLFTGTLLLGGAFHATVTAFCLQGLGLSLAASVATGTLSSLLWMSTDLTIVRVEREHRAAKEHWEVAGGAPPTPPGPARYVRYAAAFVYMAGIGVGGTIQFMDGSIDQRRAEMQEAIDEPYRTAAEREFGKIRASAEAAETSAVAELGSFDAGEAEAASAHGSAMEAHLGEARRLTAARSALEQQWDAVSADVARHRALAACEVEGVSANPLCEGATGAAGPGGNFRLATLAAEAGEARLREIDGRIAETKAALTSLAPPVAPEPDHARRDRLVADVRAAAAAKAETIEGGNAFVEAAVAGNPGRRVLTDNLFTRISILGDLFAESWAFKLYAFLLEAGIVAVELTVLMVGGIGRPGLLDLAAEHRRRAGLLRLAKDSLGLAADIAAERNNVVFMDKFRRETEADGFTIFGRGDGDGPPAAE</sequence>
<proteinExistence type="predicted"/>
<dbReference type="EMBL" id="CP113520">
    <property type="protein sequence ID" value="WAJ29454.1"/>
    <property type="molecule type" value="Genomic_DNA"/>
</dbReference>
<evidence type="ECO:0000313" key="1">
    <source>
        <dbReference type="EMBL" id="WAJ29454.1"/>
    </source>
</evidence>
<name>A0ACD4NRI4_9HYPH</name>
<evidence type="ECO:0000313" key="2">
    <source>
        <dbReference type="Proteomes" id="UP001163223"/>
    </source>
</evidence>
<accession>A0ACD4NRI4</accession>
<keyword evidence="2" id="KW-1185">Reference proteome</keyword>
<reference evidence="1" key="1">
    <citation type="submission" date="2022-11" db="EMBL/GenBank/DDBJ databases">
        <title>beta-Carotene-producing bacterium, Jeongeuplla avenae sp. nov., alleviates the salt stress of Arabidopsis seedlings.</title>
        <authorList>
            <person name="Jiang L."/>
            <person name="Lee J."/>
        </authorList>
    </citation>
    <scope>NUCLEOTIDE SEQUENCE</scope>
    <source>
        <strain evidence="1">DY_R2A_6</strain>
    </source>
</reference>
<dbReference type="Proteomes" id="UP001163223">
    <property type="component" value="Chromosome"/>
</dbReference>
<protein>
    <submittedName>
        <fullName evidence="1">DUF4407 domain-containing protein</fullName>
    </submittedName>
</protein>